<feature type="region of interest" description="Disordered" evidence="1">
    <location>
        <begin position="1"/>
        <end position="33"/>
    </location>
</feature>
<proteinExistence type="predicted"/>
<name>A0A371D291_9APHY</name>
<reference evidence="2 3" key="1">
    <citation type="journal article" date="2018" name="Biotechnol. Biofuels">
        <title>Integrative visual omics of the white-rot fungus Polyporus brumalis exposes the biotechnological potential of its oxidative enzymes for delignifying raw plant biomass.</title>
        <authorList>
            <person name="Miyauchi S."/>
            <person name="Rancon A."/>
            <person name="Drula E."/>
            <person name="Hage H."/>
            <person name="Chaduli D."/>
            <person name="Favel A."/>
            <person name="Grisel S."/>
            <person name="Henrissat B."/>
            <person name="Herpoel-Gimbert I."/>
            <person name="Ruiz-Duenas F.J."/>
            <person name="Chevret D."/>
            <person name="Hainaut M."/>
            <person name="Lin J."/>
            <person name="Wang M."/>
            <person name="Pangilinan J."/>
            <person name="Lipzen A."/>
            <person name="Lesage-Meessen L."/>
            <person name="Navarro D."/>
            <person name="Riley R."/>
            <person name="Grigoriev I.V."/>
            <person name="Zhou S."/>
            <person name="Raouche S."/>
            <person name="Rosso M.N."/>
        </authorList>
    </citation>
    <scope>NUCLEOTIDE SEQUENCE [LARGE SCALE GENOMIC DNA]</scope>
    <source>
        <strain evidence="2 3">BRFM 1820</strain>
    </source>
</reference>
<dbReference type="Proteomes" id="UP000256964">
    <property type="component" value="Unassembled WGS sequence"/>
</dbReference>
<feature type="compositionally biased region" description="Polar residues" evidence="1">
    <location>
        <begin position="22"/>
        <end position="33"/>
    </location>
</feature>
<keyword evidence="3" id="KW-1185">Reference proteome</keyword>
<sequence length="252" mass="28030">MAPEALATETPLVNQPDGHPDSNASDSTTQSPTFRFTDLPLIVKRGGIRGKTLRESYTESFRVHFPDFKPRGDIDILVFGGSLDVYDGPEDGIYAWVDKEFAQHAGRWGGGELALRAISRSLDRVVEVTGTKPKRGDACPNVFVCPIPNCAYSVRLFPGAFVMQQYCLDFVNSETGEPVNSPFEFELWAVHAPSRMGLIVPKKIVSQEEAYGIRPEDIKPGFESFVLRDGMTCLLKRPGHRDVRFVVPIRVE</sequence>
<dbReference type="AlphaFoldDB" id="A0A371D291"/>
<evidence type="ECO:0000313" key="2">
    <source>
        <dbReference type="EMBL" id="RDX46633.1"/>
    </source>
</evidence>
<dbReference type="EMBL" id="KZ857425">
    <property type="protein sequence ID" value="RDX46633.1"/>
    <property type="molecule type" value="Genomic_DNA"/>
</dbReference>
<organism evidence="2 3">
    <name type="scientific">Lentinus brumalis</name>
    <dbReference type="NCBI Taxonomy" id="2498619"/>
    <lineage>
        <taxon>Eukaryota</taxon>
        <taxon>Fungi</taxon>
        <taxon>Dikarya</taxon>
        <taxon>Basidiomycota</taxon>
        <taxon>Agaricomycotina</taxon>
        <taxon>Agaricomycetes</taxon>
        <taxon>Polyporales</taxon>
        <taxon>Polyporaceae</taxon>
        <taxon>Lentinus</taxon>
    </lineage>
</organism>
<dbReference type="OrthoDB" id="2628807at2759"/>
<gene>
    <name evidence="2" type="ORF">OH76DRAFT_1406717</name>
</gene>
<evidence type="ECO:0000313" key="3">
    <source>
        <dbReference type="Proteomes" id="UP000256964"/>
    </source>
</evidence>
<evidence type="ECO:0000256" key="1">
    <source>
        <dbReference type="SAM" id="MobiDB-lite"/>
    </source>
</evidence>
<protein>
    <submittedName>
        <fullName evidence="2">Uncharacterized protein</fullName>
    </submittedName>
</protein>
<accession>A0A371D291</accession>